<keyword evidence="3" id="KW-1185">Reference proteome</keyword>
<evidence type="ECO:0000313" key="2">
    <source>
        <dbReference type="EMBL" id="KAJ9148349.1"/>
    </source>
</evidence>
<feature type="compositionally biased region" description="Low complexity" evidence="1">
    <location>
        <begin position="104"/>
        <end position="124"/>
    </location>
</feature>
<proteinExistence type="predicted"/>
<dbReference type="Proteomes" id="UP001174694">
    <property type="component" value="Unassembled WGS sequence"/>
</dbReference>
<evidence type="ECO:0000313" key="3">
    <source>
        <dbReference type="Proteomes" id="UP001174694"/>
    </source>
</evidence>
<feature type="compositionally biased region" description="Polar residues" evidence="1">
    <location>
        <begin position="280"/>
        <end position="296"/>
    </location>
</feature>
<dbReference type="EMBL" id="JANBVO010000013">
    <property type="protein sequence ID" value="KAJ9148349.1"/>
    <property type="molecule type" value="Genomic_DNA"/>
</dbReference>
<feature type="region of interest" description="Disordered" evidence="1">
    <location>
        <begin position="95"/>
        <end position="200"/>
    </location>
</feature>
<name>A0AA38VJQ5_9PEZI</name>
<feature type="compositionally biased region" description="Acidic residues" evidence="1">
    <location>
        <begin position="156"/>
        <end position="171"/>
    </location>
</feature>
<reference evidence="2" key="1">
    <citation type="submission" date="2022-07" db="EMBL/GenBank/DDBJ databases">
        <title>Fungi with potential for degradation of polypropylene.</title>
        <authorList>
            <person name="Gostincar C."/>
        </authorList>
    </citation>
    <scope>NUCLEOTIDE SEQUENCE</scope>
    <source>
        <strain evidence="2">EXF-13308</strain>
    </source>
</reference>
<organism evidence="2 3">
    <name type="scientific">Pleurostoma richardsiae</name>
    <dbReference type="NCBI Taxonomy" id="41990"/>
    <lineage>
        <taxon>Eukaryota</taxon>
        <taxon>Fungi</taxon>
        <taxon>Dikarya</taxon>
        <taxon>Ascomycota</taxon>
        <taxon>Pezizomycotina</taxon>
        <taxon>Sordariomycetes</taxon>
        <taxon>Sordariomycetidae</taxon>
        <taxon>Calosphaeriales</taxon>
        <taxon>Pleurostomataceae</taxon>
        <taxon>Pleurostoma</taxon>
    </lineage>
</organism>
<sequence length="333" mass="34461">MPASFRTYEAQNRLIAAVLAAHPDLKLNYKVISKAYGSSWTESGIEHYMRPIRKAAIGLRDLMEQGVDTTDYEIVKVGNSGNVVRAVANGDDPATALTAKDGDGSAPATPASAAGGVATPTTGTGRKRAAPRSAKAKSTKPTPGGRKPKKAKLEPVDSDGDQGQEDIDYEILDSPSRDRGRREWRVSPVGQPMSYNAPSTAANNRGYANAAVSTGAASSNGSATATATPAADPFNPAVPMHLPRSGNVLSSEPAFGGAAPISGAAAAPRGGHRGGFLENNTAPYSFQGAQSFQSPGDHQDFSYPANDPIFGNIDLTGDQDVDHNDGVDVDGAV</sequence>
<gene>
    <name evidence="2" type="ORF">NKR23_g5124</name>
</gene>
<evidence type="ECO:0000256" key="1">
    <source>
        <dbReference type="SAM" id="MobiDB-lite"/>
    </source>
</evidence>
<accession>A0AA38VJQ5</accession>
<feature type="compositionally biased region" description="Basic residues" evidence="1">
    <location>
        <begin position="125"/>
        <end position="138"/>
    </location>
</feature>
<dbReference type="AlphaFoldDB" id="A0AA38VJQ5"/>
<feature type="compositionally biased region" description="Basic and acidic residues" evidence="1">
    <location>
        <begin position="175"/>
        <end position="185"/>
    </location>
</feature>
<protein>
    <submittedName>
        <fullName evidence="2">Uncharacterized protein</fullName>
    </submittedName>
</protein>
<feature type="region of interest" description="Disordered" evidence="1">
    <location>
        <begin position="280"/>
        <end position="311"/>
    </location>
</feature>
<comment type="caution">
    <text evidence="2">The sequence shown here is derived from an EMBL/GenBank/DDBJ whole genome shotgun (WGS) entry which is preliminary data.</text>
</comment>